<protein>
    <submittedName>
        <fullName evidence="1">Uncharacterized protein</fullName>
    </submittedName>
</protein>
<gene>
    <name evidence="1" type="ORF">ABT39_MTgene2686</name>
</gene>
<organism evidence="1">
    <name type="scientific">Picea glauca</name>
    <name type="common">White spruce</name>
    <name type="synonym">Pinus glauca</name>
    <dbReference type="NCBI Taxonomy" id="3330"/>
    <lineage>
        <taxon>Eukaryota</taxon>
        <taxon>Viridiplantae</taxon>
        <taxon>Streptophyta</taxon>
        <taxon>Embryophyta</taxon>
        <taxon>Tracheophyta</taxon>
        <taxon>Spermatophyta</taxon>
        <taxon>Pinopsida</taxon>
        <taxon>Pinidae</taxon>
        <taxon>Conifers I</taxon>
        <taxon>Pinales</taxon>
        <taxon>Pinaceae</taxon>
        <taxon>Picea</taxon>
    </lineage>
</organism>
<dbReference type="AlphaFoldDB" id="A0A101LU72"/>
<dbReference type="EMBL" id="LKAM01000019">
    <property type="protein sequence ID" value="KUM45419.1"/>
    <property type="molecule type" value="Genomic_DNA"/>
</dbReference>
<keyword evidence="1" id="KW-0496">Mitochondrion</keyword>
<name>A0A101LU72_PICGL</name>
<comment type="caution">
    <text evidence="1">The sequence shown here is derived from an EMBL/GenBank/DDBJ whole genome shotgun (WGS) entry which is preliminary data.</text>
</comment>
<sequence>MPHLPKIVNSCELGGRVKDLKAGTRSEGRRHLIESVEGNCVIDYARDRFTSAVPRHLDFSMHPWLDRREHSLFIKEGRKTICVNKYE</sequence>
<reference evidence="1" key="1">
    <citation type="journal article" date="2015" name="Genome Biol. Evol.">
        <title>Organellar Genomes of White Spruce (Picea glauca): Assembly and Annotation.</title>
        <authorList>
            <person name="Jackman S.D."/>
            <person name="Warren R.L."/>
            <person name="Gibb E.A."/>
            <person name="Vandervalk B.P."/>
            <person name="Mohamadi H."/>
            <person name="Chu J."/>
            <person name="Raymond A."/>
            <person name="Pleasance S."/>
            <person name="Coope R."/>
            <person name="Wildung M.R."/>
            <person name="Ritland C.E."/>
            <person name="Bousquet J."/>
            <person name="Jones S.J."/>
            <person name="Bohlmann J."/>
            <person name="Birol I."/>
        </authorList>
    </citation>
    <scope>NUCLEOTIDE SEQUENCE [LARGE SCALE GENOMIC DNA]</scope>
    <source>
        <tissue evidence="1">Flushing bud</tissue>
    </source>
</reference>
<evidence type="ECO:0000313" key="1">
    <source>
        <dbReference type="EMBL" id="KUM45419.1"/>
    </source>
</evidence>
<proteinExistence type="predicted"/>
<accession>A0A101LU72</accession>
<geneLocation type="mitochondrion" evidence="1"/>